<dbReference type="CDD" id="cd00082">
    <property type="entry name" value="HisKA"/>
    <property type="match status" value="1"/>
</dbReference>
<protein>
    <recommendedName>
        <fullName evidence="2">histidine kinase</fullName>
        <ecNumber evidence="2">2.7.13.3</ecNumber>
    </recommendedName>
</protein>
<dbReference type="GO" id="GO:0000155">
    <property type="term" value="F:phosphorelay sensor kinase activity"/>
    <property type="evidence" value="ECO:0007669"/>
    <property type="project" value="InterPro"/>
</dbReference>
<dbReference type="AlphaFoldDB" id="A0A7C2TFP8"/>
<reference evidence="3" key="1">
    <citation type="journal article" date="2020" name="mSystems">
        <title>Genome- and Community-Level Interaction Insights into Carbon Utilization and Element Cycling Functions of Hydrothermarchaeota in Hydrothermal Sediment.</title>
        <authorList>
            <person name="Zhou Z."/>
            <person name="Liu Y."/>
            <person name="Xu W."/>
            <person name="Pan J."/>
            <person name="Luo Z.H."/>
            <person name="Li M."/>
        </authorList>
    </citation>
    <scope>NUCLEOTIDE SEQUENCE [LARGE SCALE GENOMIC DNA]</scope>
    <source>
        <strain evidence="3">SpSt-1224</strain>
    </source>
</reference>
<evidence type="ECO:0000256" key="1">
    <source>
        <dbReference type="ARBA" id="ARBA00000085"/>
    </source>
</evidence>
<comment type="catalytic activity">
    <reaction evidence="1">
        <text>ATP + protein L-histidine = ADP + protein N-phospho-L-histidine.</text>
        <dbReference type="EC" id="2.7.13.3"/>
    </reaction>
</comment>
<name>A0A7C2TFP8_9BACT</name>
<feature type="non-terminal residue" evidence="3">
    <location>
        <position position="153"/>
    </location>
</feature>
<evidence type="ECO:0000313" key="3">
    <source>
        <dbReference type="EMBL" id="HET97400.1"/>
    </source>
</evidence>
<dbReference type="EC" id="2.7.13.3" evidence="2"/>
<dbReference type="EMBL" id="DSDS01000036">
    <property type="protein sequence ID" value="HET97400.1"/>
    <property type="molecule type" value="Genomic_DNA"/>
</dbReference>
<dbReference type="InterPro" id="IPR003661">
    <property type="entry name" value="HisK_dim/P_dom"/>
</dbReference>
<comment type="caution">
    <text evidence="3">The sequence shown here is derived from an EMBL/GenBank/DDBJ whole genome shotgun (WGS) entry which is preliminary data.</text>
</comment>
<accession>A0A7C2TFP8</accession>
<proteinExistence type="predicted"/>
<organism evidence="3">
    <name type="scientific">Desulfurivibrio alkaliphilus</name>
    <dbReference type="NCBI Taxonomy" id="427923"/>
    <lineage>
        <taxon>Bacteria</taxon>
        <taxon>Pseudomonadati</taxon>
        <taxon>Thermodesulfobacteriota</taxon>
        <taxon>Desulfobulbia</taxon>
        <taxon>Desulfobulbales</taxon>
        <taxon>Desulfobulbaceae</taxon>
        <taxon>Desulfurivibrio</taxon>
    </lineage>
</organism>
<evidence type="ECO:0000256" key="2">
    <source>
        <dbReference type="ARBA" id="ARBA00012438"/>
    </source>
</evidence>
<sequence length="153" mass="17438">MRSVCEAPCIFTEILDSIDIGLIILDTVKQDIFFKNKHVVDLLSPLRAAQDYQGLTRLLSVELENLLKPGRTKGRQIIIRYEHRVLGYTVSRPSRDERYITVFVQDITDRHRLAAVDEATEMVNNISSLFSGIRHEIGNPLNSIKMALMVLQS</sequence>
<gene>
    <name evidence="3" type="ORF">ENN98_01590</name>
</gene>
<dbReference type="Proteomes" id="UP000885986">
    <property type="component" value="Unassembled WGS sequence"/>
</dbReference>